<keyword evidence="2" id="KW-0732">Signal</keyword>
<name>A0AAF0W7Z8_DAUCS</name>
<evidence type="ECO:0000256" key="1">
    <source>
        <dbReference type="SAM" id="MobiDB-lite"/>
    </source>
</evidence>
<sequence length="143" mass="16284">MGFSKPSLTRHNITTPVRIFPILLLVTIFLSLSVPCSSSSQEDQTPPPPAAATYFRVFRINNTTPYFLKDQEPQQWRRHKNLIESKNKKTRRKTRSSKNNNIDTRAFTTMLPKGFIPPSGSSPCHNDFPNSITFFCELSSPKP</sequence>
<evidence type="ECO:0000313" key="4">
    <source>
        <dbReference type="Proteomes" id="UP000077755"/>
    </source>
</evidence>
<reference evidence="3" key="1">
    <citation type="journal article" date="2016" name="Nat. Genet.">
        <title>A high-quality carrot genome assembly provides new insights into carotenoid accumulation and asterid genome evolution.</title>
        <authorList>
            <person name="Iorizzo M."/>
            <person name="Ellison S."/>
            <person name="Senalik D."/>
            <person name="Zeng P."/>
            <person name="Satapoomin P."/>
            <person name="Huang J."/>
            <person name="Bowman M."/>
            <person name="Iovene M."/>
            <person name="Sanseverino W."/>
            <person name="Cavagnaro P."/>
            <person name="Yildiz M."/>
            <person name="Macko-Podgorni A."/>
            <person name="Moranska E."/>
            <person name="Grzebelus E."/>
            <person name="Grzebelus D."/>
            <person name="Ashrafi H."/>
            <person name="Zheng Z."/>
            <person name="Cheng S."/>
            <person name="Spooner D."/>
            <person name="Van Deynze A."/>
            <person name="Simon P."/>
        </authorList>
    </citation>
    <scope>NUCLEOTIDE SEQUENCE</scope>
    <source>
        <tissue evidence="3">Leaf</tissue>
    </source>
</reference>
<organism evidence="3 4">
    <name type="scientific">Daucus carota subsp. sativus</name>
    <name type="common">Carrot</name>
    <dbReference type="NCBI Taxonomy" id="79200"/>
    <lineage>
        <taxon>Eukaryota</taxon>
        <taxon>Viridiplantae</taxon>
        <taxon>Streptophyta</taxon>
        <taxon>Embryophyta</taxon>
        <taxon>Tracheophyta</taxon>
        <taxon>Spermatophyta</taxon>
        <taxon>Magnoliopsida</taxon>
        <taxon>eudicotyledons</taxon>
        <taxon>Gunneridae</taxon>
        <taxon>Pentapetalae</taxon>
        <taxon>asterids</taxon>
        <taxon>campanulids</taxon>
        <taxon>Apiales</taxon>
        <taxon>Apiaceae</taxon>
        <taxon>Apioideae</taxon>
        <taxon>Scandiceae</taxon>
        <taxon>Daucinae</taxon>
        <taxon>Daucus</taxon>
        <taxon>Daucus sect. Daucus</taxon>
    </lineage>
</organism>
<feature type="signal peptide" evidence="2">
    <location>
        <begin position="1"/>
        <end position="38"/>
    </location>
</feature>
<dbReference type="Proteomes" id="UP000077755">
    <property type="component" value="Chromosome 1"/>
</dbReference>
<protein>
    <submittedName>
        <fullName evidence="3">Uncharacterized protein</fullName>
    </submittedName>
</protein>
<evidence type="ECO:0000256" key="2">
    <source>
        <dbReference type="SAM" id="SignalP"/>
    </source>
</evidence>
<proteinExistence type="predicted"/>
<feature type="region of interest" description="Disordered" evidence="1">
    <location>
        <begin position="73"/>
        <end position="102"/>
    </location>
</feature>
<accession>A0AAF0W7Z8</accession>
<dbReference type="AlphaFoldDB" id="A0AAF0W7Z8"/>
<evidence type="ECO:0000313" key="3">
    <source>
        <dbReference type="EMBL" id="WOG84980.1"/>
    </source>
</evidence>
<dbReference type="EMBL" id="CP093343">
    <property type="protein sequence ID" value="WOG84980.1"/>
    <property type="molecule type" value="Genomic_DNA"/>
</dbReference>
<reference evidence="3" key="2">
    <citation type="submission" date="2022-03" db="EMBL/GenBank/DDBJ databases">
        <title>Draft title - Genomic analysis of global carrot germplasm unveils the trajectory of domestication and the origin of high carotenoid orange carrot.</title>
        <authorList>
            <person name="Iorizzo M."/>
            <person name="Ellison S."/>
            <person name="Senalik D."/>
            <person name="Macko-Podgorni A."/>
            <person name="Grzebelus D."/>
            <person name="Bostan H."/>
            <person name="Rolling W."/>
            <person name="Curaba J."/>
            <person name="Simon P."/>
        </authorList>
    </citation>
    <scope>NUCLEOTIDE SEQUENCE</scope>
    <source>
        <tissue evidence="3">Leaf</tissue>
    </source>
</reference>
<gene>
    <name evidence="3" type="ORF">DCAR_0104166</name>
</gene>
<keyword evidence="4" id="KW-1185">Reference proteome</keyword>
<feature type="chain" id="PRO_5042232832" evidence="2">
    <location>
        <begin position="39"/>
        <end position="143"/>
    </location>
</feature>